<organism evidence="1 2">
    <name type="scientific">Maribacter cobaltidurans</name>
    <dbReference type="NCBI Taxonomy" id="1178778"/>
    <lineage>
        <taxon>Bacteria</taxon>
        <taxon>Pseudomonadati</taxon>
        <taxon>Bacteroidota</taxon>
        <taxon>Flavobacteriia</taxon>
        <taxon>Flavobacteriales</taxon>
        <taxon>Flavobacteriaceae</taxon>
        <taxon>Maribacter</taxon>
    </lineage>
</organism>
<dbReference type="KEGG" id="marb:CJ263_04975"/>
<proteinExistence type="predicted"/>
<keyword evidence="2" id="KW-1185">Reference proteome</keyword>
<dbReference type="Proteomes" id="UP000215244">
    <property type="component" value="Chromosome"/>
</dbReference>
<dbReference type="EMBL" id="CP022957">
    <property type="protein sequence ID" value="ASV29619.1"/>
    <property type="molecule type" value="Genomic_DNA"/>
</dbReference>
<gene>
    <name evidence="1" type="ORF">CJ263_04975</name>
</gene>
<protein>
    <submittedName>
        <fullName evidence="1">Uncharacterized protein</fullName>
    </submittedName>
</protein>
<reference evidence="1 2" key="1">
    <citation type="submission" date="2017-08" db="EMBL/GenBank/DDBJ databases">
        <title>The complete genome sequence of Maribacter sp. B1, isolated from deep-sea sediment.</title>
        <authorList>
            <person name="Wu Y.-H."/>
            <person name="Cheng H."/>
            <person name="Xu X.-W."/>
        </authorList>
    </citation>
    <scope>NUCLEOTIDE SEQUENCE [LARGE SCALE GENOMIC DNA]</scope>
    <source>
        <strain evidence="1 2">B1</strain>
    </source>
</reference>
<name>A0A223V465_9FLAO</name>
<accession>A0A223V465</accession>
<dbReference type="AlphaFoldDB" id="A0A223V465"/>
<sequence length="177" mass="18826">MILTACSSDDDSGLTDDDNGNLSNSFITAKINGNDFEAVPVDRGVSTISAQLVQNEAFFTFTIAGIDLGVEITQGEAIAFSLAGTSFDLVTEGLQINNPITNPLALQFAGGYSSNGTGGENFDFDTDGSSGFLRIDMIDKQEQIISGAFEFEVENSDTGEVFQITDGTFNNINYVID</sequence>
<evidence type="ECO:0000313" key="2">
    <source>
        <dbReference type="Proteomes" id="UP000215244"/>
    </source>
</evidence>
<evidence type="ECO:0000313" key="1">
    <source>
        <dbReference type="EMBL" id="ASV29619.1"/>
    </source>
</evidence>